<dbReference type="SUPFAM" id="SSF55729">
    <property type="entry name" value="Acyl-CoA N-acyltransferases (Nat)"/>
    <property type="match status" value="1"/>
</dbReference>
<comment type="caution">
    <text evidence="1">The sequence shown here is derived from an EMBL/GenBank/DDBJ whole genome shotgun (WGS) entry which is preliminary data.</text>
</comment>
<dbReference type="EMBL" id="CAKMMF010000026">
    <property type="protein sequence ID" value="CAH1216448.1"/>
    <property type="molecule type" value="Genomic_DNA"/>
</dbReference>
<sequence length="183" mass="21445">MSYYFQICATERYQEKYISFLLEHYSALNLPYSFPVALSYIASPVLMTEEAILYFDHNDEIAGALGYIYGTGEQHYQDTGIVQLQTIFLLDKYRGTRLFLEGLQYLTQYLAQLDRGITELRFWVPANNPQLRRLCGKLAQRTVSGETAFGMIDEYRLPLPQLQQYVARFRHESYFETYRGHTV</sequence>
<evidence type="ECO:0008006" key="3">
    <source>
        <dbReference type="Google" id="ProtNLM"/>
    </source>
</evidence>
<reference evidence="1" key="1">
    <citation type="submission" date="2022-01" db="EMBL/GenBank/DDBJ databases">
        <authorList>
            <person name="Criscuolo A."/>
        </authorList>
    </citation>
    <scope>NUCLEOTIDE SEQUENCE</scope>
    <source>
        <strain evidence="1">CIP111893</strain>
    </source>
</reference>
<name>A0ABN8GS90_9BACL</name>
<gene>
    <name evidence="1" type="ORF">PAECIP111893_04126</name>
</gene>
<keyword evidence="2" id="KW-1185">Reference proteome</keyword>
<protein>
    <recommendedName>
        <fullName evidence="3">N-acetyltransferase domain-containing protein</fullName>
    </recommendedName>
</protein>
<dbReference type="Gene3D" id="3.40.630.30">
    <property type="match status" value="1"/>
</dbReference>
<dbReference type="Proteomes" id="UP000838686">
    <property type="component" value="Unassembled WGS sequence"/>
</dbReference>
<evidence type="ECO:0000313" key="2">
    <source>
        <dbReference type="Proteomes" id="UP000838686"/>
    </source>
</evidence>
<accession>A0ABN8GS90</accession>
<proteinExistence type="predicted"/>
<organism evidence="1 2">
    <name type="scientific">Paenibacillus plantiphilus</name>
    <dbReference type="NCBI Taxonomy" id="2905650"/>
    <lineage>
        <taxon>Bacteria</taxon>
        <taxon>Bacillati</taxon>
        <taxon>Bacillota</taxon>
        <taxon>Bacilli</taxon>
        <taxon>Bacillales</taxon>
        <taxon>Paenibacillaceae</taxon>
        <taxon>Paenibacillus</taxon>
    </lineage>
</organism>
<dbReference type="InterPro" id="IPR016181">
    <property type="entry name" value="Acyl_CoA_acyltransferase"/>
</dbReference>
<dbReference type="RefSeq" id="WP_236344464.1">
    <property type="nucleotide sequence ID" value="NZ_CAKMMF010000026.1"/>
</dbReference>
<evidence type="ECO:0000313" key="1">
    <source>
        <dbReference type="EMBL" id="CAH1216448.1"/>
    </source>
</evidence>